<evidence type="ECO:0000256" key="2">
    <source>
        <dbReference type="ARBA" id="ARBA00007353"/>
    </source>
</evidence>
<evidence type="ECO:0000256" key="8">
    <source>
        <dbReference type="ARBA" id="ARBA00048968"/>
    </source>
</evidence>
<evidence type="ECO:0000256" key="10">
    <source>
        <dbReference type="RuleBase" id="RU361274"/>
    </source>
</evidence>
<comment type="catalytic activity">
    <reaction evidence="8">
        <text>adenosine + phosphate = alpha-D-ribose 1-phosphate + adenine</text>
        <dbReference type="Rhea" id="RHEA:27642"/>
        <dbReference type="ChEBI" id="CHEBI:16335"/>
        <dbReference type="ChEBI" id="CHEBI:16708"/>
        <dbReference type="ChEBI" id="CHEBI:43474"/>
        <dbReference type="ChEBI" id="CHEBI:57720"/>
        <dbReference type="EC" id="2.4.2.1"/>
    </reaction>
    <physiologicalReaction direction="left-to-right" evidence="8">
        <dbReference type="Rhea" id="RHEA:27643"/>
    </physiologicalReaction>
</comment>
<comment type="catalytic activity">
    <reaction evidence="9">
        <text>S-methyl-5'-thioadenosine + phosphate = 5-(methylsulfanyl)-alpha-D-ribose 1-phosphate + adenine</text>
        <dbReference type="Rhea" id="RHEA:11852"/>
        <dbReference type="ChEBI" id="CHEBI:16708"/>
        <dbReference type="ChEBI" id="CHEBI:17509"/>
        <dbReference type="ChEBI" id="CHEBI:43474"/>
        <dbReference type="ChEBI" id="CHEBI:58533"/>
        <dbReference type="EC" id="2.4.2.28"/>
    </reaction>
    <physiologicalReaction direction="left-to-right" evidence="9">
        <dbReference type="Rhea" id="RHEA:11853"/>
    </physiologicalReaction>
</comment>
<evidence type="ECO:0000256" key="4">
    <source>
        <dbReference type="ARBA" id="ARBA00022723"/>
    </source>
</evidence>
<keyword evidence="12" id="KW-1185">Reference proteome</keyword>
<dbReference type="Gene3D" id="3.60.140.10">
    <property type="entry name" value="CNF1/YfiH-like putative cysteine hydrolases"/>
    <property type="match status" value="1"/>
</dbReference>
<dbReference type="CDD" id="cd16833">
    <property type="entry name" value="YfiH"/>
    <property type="match status" value="1"/>
</dbReference>
<dbReference type="InterPro" id="IPR038371">
    <property type="entry name" value="Cu_polyphenol_OxRdtase_sf"/>
</dbReference>
<proteinExistence type="inferred from homology"/>
<keyword evidence="6" id="KW-0862">Zinc</keyword>
<dbReference type="SUPFAM" id="SSF64438">
    <property type="entry name" value="CNF1/YfiH-like putative cysteine hydrolases"/>
    <property type="match status" value="1"/>
</dbReference>
<evidence type="ECO:0000256" key="1">
    <source>
        <dbReference type="ARBA" id="ARBA00000553"/>
    </source>
</evidence>
<dbReference type="NCBIfam" id="TIGR00726">
    <property type="entry name" value="peptidoglycan editing factor PgeF"/>
    <property type="match status" value="1"/>
</dbReference>
<dbReference type="InterPro" id="IPR003730">
    <property type="entry name" value="Cu_polyphenol_OxRdtase"/>
</dbReference>
<comment type="similarity">
    <text evidence="2 10">Belongs to the purine nucleoside phosphorylase YfiH/LACC1 family.</text>
</comment>
<comment type="caution">
    <text evidence="11">The sequence shown here is derived from an EMBL/GenBank/DDBJ whole genome shotgun (WGS) entry which is preliminary data.</text>
</comment>
<dbReference type="Proteomes" id="UP001597112">
    <property type="component" value="Unassembled WGS sequence"/>
</dbReference>
<sequence length="257" mass="28355">MKKLQVGNLALWQFEDLQRESSIRHFVTDRDSNVGGNEFTLSYSSSPDKELIRHNRHLLAKAMGVDDAKLYFPSQVHKTRIVRVASHTSKEELMDTDALITNEPGICIAVMSADCVPVLLYDKKNKAVGAVHSGWRGTVARILEKTLHEMRVTFGTKGEDLVAGIGPSVSQDSYEVGEEVVNEVTSAFSGASTLLIPQPNNKAKLDLWKANRVLLEEFGVHPSNIEISNLCTIKNNDNFFSARKGDAGRFAAGIMII</sequence>
<dbReference type="EMBL" id="JBHTKA010000003">
    <property type="protein sequence ID" value="MFD1000083.1"/>
    <property type="molecule type" value="Genomic_DNA"/>
</dbReference>
<comment type="catalytic activity">
    <reaction evidence="1">
        <text>inosine + phosphate = alpha-D-ribose 1-phosphate + hypoxanthine</text>
        <dbReference type="Rhea" id="RHEA:27646"/>
        <dbReference type="ChEBI" id="CHEBI:17368"/>
        <dbReference type="ChEBI" id="CHEBI:17596"/>
        <dbReference type="ChEBI" id="CHEBI:43474"/>
        <dbReference type="ChEBI" id="CHEBI:57720"/>
        <dbReference type="EC" id="2.4.2.1"/>
    </reaction>
    <physiologicalReaction direction="left-to-right" evidence="1">
        <dbReference type="Rhea" id="RHEA:27647"/>
    </physiologicalReaction>
</comment>
<keyword evidence="5" id="KW-0378">Hydrolase</keyword>
<reference evidence="12" key="1">
    <citation type="journal article" date="2019" name="Int. J. Syst. Evol. Microbiol.">
        <title>The Global Catalogue of Microorganisms (GCM) 10K type strain sequencing project: providing services to taxonomists for standard genome sequencing and annotation.</title>
        <authorList>
            <consortium name="The Broad Institute Genomics Platform"/>
            <consortium name="The Broad Institute Genome Sequencing Center for Infectious Disease"/>
            <person name="Wu L."/>
            <person name="Ma J."/>
        </authorList>
    </citation>
    <scope>NUCLEOTIDE SEQUENCE [LARGE SCALE GENOMIC DNA]</scope>
    <source>
        <strain evidence="12">CCUG 58938</strain>
    </source>
</reference>
<protein>
    <recommendedName>
        <fullName evidence="10">Purine nucleoside phosphorylase</fullName>
    </recommendedName>
</protein>
<accession>A0ABW3K1E4</accession>
<dbReference type="PANTHER" id="PTHR30616">
    <property type="entry name" value="UNCHARACTERIZED PROTEIN YFIH"/>
    <property type="match status" value="1"/>
</dbReference>
<keyword evidence="4" id="KW-0479">Metal-binding</keyword>
<dbReference type="Pfam" id="PF02578">
    <property type="entry name" value="Cu-oxidase_4"/>
    <property type="match status" value="1"/>
</dbReference>
<organism evidence="11 12">
    <name type="scientific">Ohtaekwangia kribbensis</name>
    <dbReference type="NCBI Taxonomy" id="688913"/>
    <lineage>
        <taxon>Bacteria</taxon>
        <taxon>Pseudomonadati</taxon>
        <taxon>Bacteroidota</taxon>
        <taxon>Cytophagia</taxon>
        <taxon>Cytophagales</taxon>
        <taxon>Fulvivirgaceae</taxon>
        <taxon>Ohtaekwangia</taxon>
    </lineage>
</organism>
<gene>
    <name evidence="11" type="primary">pgeF</name>
    <name evidence="11" type="ORF">ACFQ21_12240</name>
</gene>
<evidence type="ECO:0000313" key="12">
    <source>
        <dbReference type="Proteomes" id="UP001597112"/>
    </source>
</evidence>
<evidence type="ECO:0000256" key="7">
    <source>
        <dbReference type="ARBA" id="ARBA00047989"/>
    </source>
</evidence>
<name>A0ABW3K1E4_9BACT</name>
<evidence type="ECO:0000256" key="5">
    <source>
        <dbReference type="ARBA" id="ARBA00022801"/>
    </source>
</evidence>
<dbReference type="InterPro" id="IPR011324">
    <property type="entry name" value="Cytotoxic_necrot_fac-like_cat"/>
</dbReference>
<dbReference type="RefSeq" id="WP_377579385.1">
    <property type="nucleotide sequence ID" value="NZ_JBHTKA010000003.1"/>
</dbReference>
<comment type="catalytic activity">
    <reaction evidence="7">
        <text>adenosine + H2O + H(+) = inosine + NH4(+)</text>
        <dbReference type="Rhea" id="RHEA:24408"/>
        <dbReference type="ChEBI" id="CHEBI:15377"/>
        <dbReference type="ChEBI" id="CHEBI:15378"/>
        <dbReference type="ChEBI" id="CHEBI:16335"/>
        <dbReference type="ChEBI" id="CHEBI:17596"/>
        <dbReference type="ChEBI" id="CHEBI:28938"/>
        <dbReference type="EC" id="3.5.4.4"/>
    </reaction>
    <physiologicalReaction direction="left-to-right" evidence="7">
        <dbReference type="Rhea" id="RHEA:24409"/>
    </physiologicalReaction>
</comment>
<evidence type="ECO:0000256" key="9">
    <source>
        <dbReference type="ARBA" id="ARBA00049893"/>
    </source>
</evidence>
<dbReference type="PANTHER" id="PTHR30616:SF2">
    <property type="entry name" value="PURINE NUCLEOSIDE PHOSPHORYLASE LACC1"/>
    <property type="match status" value="1"/>
</dbReference>
<evidence type="ECO:0000256" key="6">
    <source>
        <dbReference type="ARBA" id="ARBA00022833"/>
    </source>
</evidence>
<evidence type="ECO:0000313" key="11">
    <source>
        <dbReference type="EMBL" id="MFD1000083.1"/>
    </source>
</evidence>
<keyword evidence="3" id="KW-0808">Transferase</keyword>
<evidence type="ECO:0000256" key="3">
    <source>
        <dbReference type="ARBA" id="ARBA00022679"/>
    </source>
</evidence>